<dbReference type="Gene3D" id="1.10.8.870">
    <property type="entry name" value="Alpha-glycerophosphate oxidase, cap domain"/>
    <property type="match status" value="1"/>
</dbReference>
<evidence type="ECO:0000313" key="8">
    <source>
        <dbReference type="EMBL" id="SEM39044.1"/>
    </source>
</evidence>
<evidence type="ECO:0000259" key="6">
    <source>
        <dbReference type="Pfam" id="PF01266"/>
    </source>
</evidence>
<dbReference type="InterPro" id="IPR000447">
    <property type="entry name" value="G3P_DH_FAD-dep"/>
</dbReference>
<dbReference type="PANTHER" id="PTHR11985">
    <property type="entry name" value="GLYCEROL-3-PHOSPHATE DEHYDROGENASE"/>
    <property type="match status" value="1"/>
</dbReference>
<keyword evidence="4" id="KW-0274">FAD</keyword>
<keyword evidence="5" id="KW-0560">Oxidoreductase</keyword>
<dbReference type="AlphaFoldDB" id="A0A1H7XZJ8"/>
<dbReference type="Gene3D" id="3.30.9.10">
    <property type="entry name" value="D-Amino Acid Oxidase, subunit A, domain 2"/>
    <property type="match status" value="1"/>
</dbReference>
<proteinExistence type="inferred from homology"/>
<evidence type="ECO:0000259" key="7">
    <source>
        <dbReference type="Pfam" id="PF16901"/>
    </source>
</evidence>
<protein>
    <submittedName>
        <fullName evidence="8">Glycerol-3-phosphate dehydrogenase</fullName>
    </submittedName>
</protein>
<evidence type="ECO:0000313" key="9">
    <source>
        <dbReference type="Proteomes" id="UP000198761"/>
    </source>
</evidence>
<evidence type="ECO:0000256" key="2">
    <source>
        <dbReference type="ARBA" id="ARBA00007330"/>
    </source>
</evidence>
<dbReference type="GO" id="GO:0046168">
    <property type="term" value="P:glycerol-3-phosphate catabolic process"/>
    <property type="evidence" value="ECO:0007669"/>
    <property type="project" value="TreeGrafter"/>
</dbReference>
<sequence length="564" mass="61183">MLARTALIRRLRAKDVPEVLIIGGGINGVGAYRDLAAQGVAALLVEAGDFSSGTSAAPSRLIHGGLRYLETGEAALVRESLTERNLLLKNACHVVHPLPCWVPLRSWFGGSVGAVLRFLRLKRTPGKKGAVPVKIGLMLYDRFGRVNQTMPDHRMLTAAQARAEVGILAPDIRVVGEYYDARISHPERLVMELVADAEADCPLSMAVPYLVAGAQGQGRITLTCRITGEVFEVTPKIVINASGAWVDGVQADLGLRDRLIGGTRGSHLVLRHRQLAEALDDKMLYFETDDHRACLIYRLAEDRVLLGTTDIRSDDPGDKQCTEAEVDYLFKVLKPILPGITLSRADIVFAFAGVRPLPKAEVGATGAISRDHRLVQFARTPDRPFDLITLVGGKWTTYRVCAEQMADAVLQKLGRKRVKDTTGLAIGGAAGLPVAAEPRRAWVAALARETGLPLARCQVLAVRYGSRARAVALAERAAPEAFAHLEGYSPAEIRLICTDERVTRLQDIVLRRTLMGFEGHGARAALAELAQVAGAVLGWDAARLAQELDATLELLRNRHMMAIA</sequence>
<feature type="domain" description="FAD dependent oxidoreductase" evidence="6">
    <location>
        <begin position="19"/>
        <end position="360"/>
    </location>
</feature>
<dbReference type="InterPro" id="IPR031656">
    <property type="entry name" value="DAO_C"/>
</dbReference>
<dbReference type="GO" id="GO:0004368">
    <property type="term" value="F:glycerol-3-phosphate dehydrogenase (quinone) activity"/>
    <property type="evidence" value="ECO:0007669"/>
    <property type="project" value="InterPro"/>
</dbReference>
<feature type="domain" description="Alpha-glycerophosphate oxidase C-terminal" evidence="7">
    <location>
        <begin position="421"/>
        <end position="543"/>
    </location>
</feature>
<keyword evidence="3" id="KW-0285">Flavoprotein</keyword>
<comment type="cofactor">
    <cofactor evidence="1">
        <name>FAD</name>
        <dbReference type="ChEBI" id="CHEBI:57692"/>
    </cofactor>
</comment>
<keyword evidence="9" id="KW-1185">Reference proteome</keyword>
<name>A0A1H7XZJ8_9RHOB</name>
<dbReference type="SUPFAM" id="SSF51905">
    <property type="entry name" value="FAD/NAD(P)-binding domain"/>
    <property type="match status" value="1"/>
</dbReference>
<dbReference type="PANTHER" id="PTHR11985:SF15">
    <property type="entry name" value="GLYCEROL-3-PHOSPHATE DEHYDROGENASE, MITOCHONDRIAL"/>
    <property type="match status" value="1"/>
</dbReference>
<dbReference type="PROSITE" id="PS00978">
    <property type="entry name" value="FAD_G3PDH_2"/>
    <property type="match status" value="1"/>
</dbReference>
<reference evidence="8 9" key="1">
    <citation type="submission" date="2016-10" db="EMBL/GenBank/DDBJ databases">
        <authorList>
            <person name="de Groot N.N."/>
        </authorList>
    </citation>
    <scope>NUCLEOTIDE SEQUENCE [LARGE SCALE GENOMIC DNA]</scope>
    <source>
        <strain evidence="8 9">DSM 3857</strain>
    </source>
</reference>
<evidence type="ECO:0000256" key="4">
    <source>
        <dbReference type="ARBA" id="ARBA00022827"/>
    </source>
</evidence>
<gene>
    <name evidence="8" type="ORF">SAMN04488103_1018</name>
</gene>
<evidence type="ECO:0000256" key="3">
    <source>
        <dbReference type="ARBA" id="ARBA00022630"/>
    </source>
</evidence>
<dbReference type="Pfam" id="PF01266">
    <property type="entry name" value="DAO"/>
    <property type="match status" value="1"/>
</dbReference>
<dbReference type="EMBL" id="FOCE01000001">
    <property type="protein sequence ID" value="SEM39044.1"/>
    <property type="molecule type" value="Genomic_DNA"/>
</dbReference>
<dbReference type="InterPro" id="IPR006076">
    <property type="entry name" value="FAD-dep_OxRdtase"/>
</dbReference>
<dbReference type="Pfam" id="PF16901">
    <property type="entry name" value="DAO_C"/>
    <property type="match status" value="1"/>
</dbReference>
<dbReference type="SUPFAM" id="SSF54373">
    <property type="entry name" value="FAD-linked reductases, C-terminal domain"/>
    <property type="match status" value="1"/>
</dbReference>
<dbReference type="STRING" id="933059.SAMN04488103_1018"/>
<comment type="similarity">
    <text evidence="2">Belongs to the FAD-dependent glycerol-3-phosphate dehydrogenase family.</text>
</comment>
<dbReference type="Gene3D" id="3.50.50.60">
    <property type="entry name" value="FAD/NAD(P)-binding domain"/>
    <property type="match status" value="1"/>
</dbReference>
<organism evidence="8 9">
    <name type="scientific">Gemmobacter aquatilis</name>
    <dbReference type="NCBI Taxonomy" id="933059"/>
    <lineage>
        <taxon>Bacteria</taxon>
        <taxon>Pseudomonadati</taxon>
        <taxon>Pseudomonadota</taxon>
        <taxon>Alphaproteobacteria</taxon>
        <taxon>Rhodobacterales</taxon>
        <taxon>Paracoccaceae</taxon>
        <taxon>Gemmobacter</taxon>
    </lineage>
</organism>
<dbReference type="OrthoDB" id="9766796at2"/>
<dbReference type="Proteomes" id="UP000198761">
    <property type="component" value="Unassembled WGS sequence"/>
</dbReference>
<accession>A0A1H7XZJ8</accession>
<dbReference type="RefSeq" id="WP_091294899.1">
    <property type="nucleotide sequence ID" value="NZ_FOCE01000001.1"/>
</dbReference>
<dbReference type="InterPro" id="IPR038299">
    <property type="entry name" value="DAO_C_sf"/>
</dbReference>
<dbReference type="InterPro" id="IPR036188">
    <property type="entry name" value="FAD/NAD-bd_sf"/>
</dbReference>
<dbReference type="PRINTS" id="PR01001">
    <property type="entry name" value="FADG3PDH"/>
</dbReference>
<evidence type="ECO:0000256" key="5">
    <source>
        <dbReference type="ARBA" id="ARBA00023002"/>
    </source>
</evidence>
<evidence type="ECO:0000256" key="1">
    <source>
        <dbReference type="ARBA" id="ARBA00001974"/>
    </source>
</evidence>